<evidence type="ECO:0000259" key="9">
    <source>
        <dbReference type="Pfam" id="PF03600"/>
    </source>
</evidence>
<feature type="transmembrane region" description="Helical" evidence="8">
    <location>
        <begin position="403"/>
        <end position="421"/>
    </location>
</feature>
<sequence>MAMKAAIVLGLFMATLGLIASGRVARCVAALAGAALLMGMGFISFETAIGYVDFNTLGLLMGMMIIVGVLSRTGVFQYVAVKTMKLTRGNGIVTLFAIAGVTAFLSAFLDNVTTVLLISPIVVSVADIMDTDPVPLLMAEALASNIGGTATLIGDPPNIIIGSYAGFSFVDFLVYLAPVAIVVLFAAVLFLAFHFRDELVITPDQFARIRGIDEKKTIKDGKLLLKAGLAMGAVLTGFILHHVLHLEAAVVALLGASLLLLVTPGDGDHIIHNDVEWPTLIFFLALFIVVGALKEAGIISIIAKGLAAAVAGHPFLAALAILWFSGLSCAFINNVAFTATFVYVVDEMAQALSTSAEPLFWALALGACLGGNGSFLGSAANVVVADISRRAGHVISFGGFMKIGMKTTVLSLSIASLYLFLRFGL</sequence>
<name>A0A9Q7AC74_9BACT</name>
<keyword evidence="6 8" id="KW-1133">Transmembrane helix</keyword>
<dbReference type="PANTHER" id="PTHR43568:SF1">
    <property type="entry name" value="P PROTEIN"/>
    <property type="match status" value="1"/>
</dbReference>
<dbReference type="CDD" id="cd01116">
    <property type="entry name" value="P_permease"/>
    <property type="match status" value="1"/>
</dbReference>
<comment type="subcellular location">
    <subcellularLocation>
        <location evidence="1">Cell membrane</location>
        <topology evidence="1">Multi-pass membrane protein</topology>
    </subcellularLocation>
</comment>
<feature type="transmembrane region" description="Helical" evidence="8">
    <location>
        <begin position="229"/>
        <end position="260"/>
    </location>
</feature>
<comment type="similarity">
    <text evidence="2">Belongs to the CitM (TC 2.A.11) transporter family.</text>
</comment>
<feature type="domain" description="Citrate transporter-like" evidence="9">
    <location>
        <begin position="18"/>
        <end position="366"/>
    </location>
</feature>
<dbReference type="InterPro" id="IPR051475">
    <property type="entry name" value="Diverse_Ion_Transporter"/>
</dbReference>
<dbReference type="GO" id="GO:0005886">
    <property type="term" value="C:plasma membrane"/>
    <property type="evidence" value="ECO:0007669"/>
    <property type="project" value="UniProtKB-SubCell"/>
</dbReference>
<keyword evidence="11" id="KW-1185">Reference proteome</keyword>
<dbReference type="InterPro" id="IPR004680">
    <property type="entry name" value="Cit_transptr-like_dom"/>
</dbReference>
<dbReference type="PANTHER" id="PTHR43568">
    <property type="entry name" value="P PROTEIN"/>
    <property type="match status" value="1"/>
</dbReference>
<keyword evidence="5 8" id="KW-0812">Transmembrane</keyword>
<feature type="transmembrane region" description="Helical" evidence="8">
    <location>
        <begin position="315"/>
        <end position="339"/>
    </location>
</feature>
<gene>
    <name evidence="10" type="ORF">KAR29_11485</name>
</gene>
<evidence type="ECO:0000256" key="6">
    <source>
        <dbReference type="ARBA" id="ARBA00022989"/>
    </source>
</evidence>
<dbReference type="PRINTS" id="PR00758">
    <property type="entry name" value="ARSENICPUMP"/>
</dbReference>
<evidence type="ECO:0000256" key="4">
    <source>
        <dbReference type="ARBA" id="ARBA00022475"/>
    </source>
</evidence>
<dbReference type="GO" id="GO:0015105">
    <property type="term" value="F:arsenite transmembrane transporter activity"/>
    <property type="evidence" value="ECO:0007669"/>
    <property type="project" value="InterPro"/>
</dbReference>
<dbReference type="Proteomes" id="UP000671879">
    <property type="component" value="Chromosome"/>
</dbReference>
<dbReference type="AlphaFoldDB" id="A0A9Q7AC74"/>
<evidence type="ECO:0000256" key="8">
    <source>
        <dbReference type="SAM" id="Phobius"/>
    </source>
</evidence>
<evidence type="ECO:0000256" key="5">
    <source>
        <dbReference type="ARBA" id="ARBA00022692"/>
    </source>
</evidence>
<dbReference type="InterPro" id="IPR000802">
    <property type="entry name" value="Arsenical_pump_ArsB"/>
</dbReference>
<evidence type="ECO:0000313" key="11">
    <source>
        <dbReference type="Proteomes" id="UP000671879"/>
    </source>
</evidence>
<reference evidence="11" key="1">
    <citation type="submission" date="2021-04" db="EMBL/GenBank/DDBJ databases">
        <title>A novel Synergistetes isolate from a pyrite-forming mixed culture.</title>
        <authorList>
            <person name="Bunk B."/>
            <person name="Sproer C."/>
            <person name="Spring S."/>
            <person name="Pester M."/>
        </authorList>
    </citation>
    <scope>NUCLEOTIDE SEQUENCE [LARGE SCALE GENOMIC DNA]</scope>
    <source>
        <strain evidence="11">J.5.4.2-T.3.5.2</strain>
    </source>
</reference>
<feature type="transmembrane region" description="Helical" evidence="8">
    <location>
        <begin position="359"/>
        <end position="383"/>
    </location>
</feature>
<proteinExistence type="inferred from homology"/>
<feature type="transmembrane region" description="Helical" evidence="8">
    <location>
        <begin position="58"/>
        <end position="80"/>
    </location>
</feature>
<evidence type="ECO:0000256" key="2">
    <source>
        <dbReference type="ARBA" id="ARBA00009843"/>
    </source>
</evidence>
<keyword evidence="4" id="KW-1003">Cell membrane</keyword>
<accession>A0A9Q7AC74</accession>
<dbReference type="Pfam" id="PF03600">
    <property type="entry name" value="CitMHS"/>
    <property type="match status" value="1"/>
</dbReference>
<evidence type="ECO:0000256" key="1">
    <source>
        <dbReference type="ARBA" id="ARBA00004651"/>
    </source>
</evidence>
<protein>
    <submittedName>
        <fullName evidence="10">ArsB/NhaD family transporter</fullName>
    </submittedName>
</protein>
<feature type="transmembrane region" description="Helical" evidence="8">
    <location>
        <begin position="280"/>
        <end position="303"/>
    </location>
</feature>
<evidence type="ECO:0000313" key="10">
    <source>
        <dbReference type="EMBL" id="QTX33811.1"/>
    </source>
</evidence>
<feature type="transmembrane region" description="Helical" evidence="8">
    <location>
        <begin position="92"/>
        <end position="109"/>
    </location>
</feature>
<keyword evidence="7 8" id="KW-0472">Membrane</keyword>
<keyword evidence="3" id="KW-0813">Transport</keyword>
<dbReference type="KEGG" id="aram:KAR29_11485"/>
<evidence type="ECO:0000256" key="7">
    <source>
        <dbReference type="ARBA" id="ARBA00023136"/>
    </source>
</evidence>
<evidence type="ECO:0000256" key="3">
    <source>
        <dbReference type="ARBA" id="ARBA00022448"/>
    </source>
</evidence>
<dbReference type="EMBL" id="CP072943">
    <property type="protein sequence ID" value="QTX33811.1"/>
    <property type="molecule type" value="Genomic_DNA"/>
</dbReference>
<organism evidence="10 11">
    <name type="scientific">Aminithiophilus ramosus</name>
    <dbReference type="NCBI Taxonomy" id="3029084"/>
    <lineage>
        <taxon>Bacteria</taxon>
        <taxon>Thermotogati</taxon>
        <taxon>Synergistota</taxon>
        <taxon>Synergistia</taxon>
        <taxon>Synergistales</taxon>
        <taxon>Aminithiophilaceae</taxon>
        <taxon>Aminithiophilus</taxon>
    </lineage>
</organism>
<feature type="transmembrane region" description="Helical" evidence="8">
    <location>
        <begin position="172"/>
        <end position="193"/>
    </location>
</feature>